<reference evidence="1 2" key="1">
    <citation type="submission" date="2019-03" db="EMBL/GenBank/DDBJ databases">
        <title>The complete genome sequence of Swingsia_sp. F3b2 LMG30590(T).</title>
        <authorList>
            <person name="Chua K.-O."/>
            <person name="Chan K.-G."/>
            <person name="See-Too W.-S."/>
        </authorList>
    </citation>
    <scope>NUCLEOTIDE SEQUENCE [LARGE SCALE GENOMIC DNA]</scope>
    <source>
        <strain evidence="1 2">F3b2</strain>
    </source>
</reference>
<dbReference type="KEGG" id="swf:E3E12_02930"/>
<evidence type="ECO:0000313" key="2">
    <source>
        <dbReference type="Proteomes" id="UP000318709"/>
    </source>
</evidence>
<accession>A0A4Y6UA68</accession>
<keyword evidence="2" id="KW-1185">Reference proteome</keyword>
<organism evidence="1 2">
    <name type="scientific">Formicincola oecophyllae</name>
    <dbReference type="NCBI Taxonomy" id="2558361"/>
    <lineage>
        <taxon>Bacteria</taxon>
        <taxon>Pseudomonadati</taxon>
        <taxon>Pseudomonadota</taxon>
        <taxon>Alphaproteobacteria</taxon>
        <taxon>Acetobacterales</taxon>
        <taxon>Acetobacteraceae</taxon>
        <taxon>Formicincola</taxon>
    </lineage>
</organism>
<dbReference type="EMBL" id="CP038231">
    <property type="protein sequence ID" value="QDH13327.1"/>
    <property type="molecule type" value="Genomic_DNA"/>
</dbReference>
<name>A0A4Y6UA68_9PROT</name>
<dbReference type="OrthoDB" id="9807558at2"/>
<sequence>MRAEVWRAILPTAQARTHLHNVLARQDGQPVQLLELKKAFHLMEWGQASAPATNDTLANIQHHTPWPPNILFLQGMGGTLGDPLRSYATYQNVANTPMNQRMTAYDLIVRPGARHGSAPLPACPAPGRLFTVSGDYRSLIDSDAATAMRIVDSVAHTDRAHSVHVAQGGIALDEPSSQNTLCVAPGQTKWFIATPDTRRSARALSHPVTSATRGDVMVVALHFLLPPGTPPTAGTPNQ</sequence>
<gene>
    <name evidence="1" type="ORF">E3E12_02930</name>
</gene>
<dbReference type="Proteomes" id="UP000318709">
    <property type="component" value="Chromosome"/>
</dbReference>
<proteinExistence type="predicted"/>
<protein>
    <submittedName>
        <fullName evidence="1">Uncharacterized protein</fullName>
    </submittedName>
</protein>
<dbReference type="AlphaFoldDB" id="A0A4Y6UA68"/>
<evidence type="ECO:0000313" key="1">
    <source>
        <dbReference type="EMBL" id="QDH13327.1"/>
    </source>
</evidence>
<dbReference type="RefSeq" id="WP_141442988.1">
    <property type="nucleotide sequence ID" value="NZ_CP038231.1"/>
</dbReference>